<dbReference type="OrthoDB" id="9792313at2"/>
<dbReference type="AlphaFoldDB" id="A0A1I0FD53"/>
<dbReference type="PIRSF" id="PIRSF038471">
    <property type="entry name" value="MreC"/>
    <property type="match status" value="1"/>
</dbReference>
<proteinExistence type="inferred from homology"/>
<dbReference type="PANTHER" id="PTHR34138">
    <property type="entry name" value="CELL SHAPE-DETERMINING PROTEIN MREC"/>
    <property type="match status" value="1"/>
</dbReference>
<keyword evidence="3 5" id="KW-0133">Cell shape</keyword>
<accession>A0A1I0FD53</accession>
<dbReference type="GO" id="GO:0008360">
    <property type="term" value="P:regulation of cell shape"/>
    <property type="evidence" value="ECO:0007669"/>
    <property type="project" value="UniProtKB-KW"/>
</dbReference>
<keyword evidence="6" id="KW-0812">Transmembrane</keyword>
<dbReference type="PANTHER" id="PTHR34138:SF1">
    <property type="entry name" value="CELL SHAPE-DETERMINING PROTEIN MREC"/>
    <property type="match status" value="1"/>
</dbReference>
<gene>
    <name evidence="8" type="ORF">SAMN04489758_11838</name>
</gene>
<evidence type="ECO:0000256" key="3">
    <source>
        <dbReference type="ARBA" id="ARBA00022960"/>
    </source>
</evidence>
<dbReference type="Proteomes" id="UP000198558">
    <property type="component" value="Unassembled WGS sequence"/>
</dbReference>
<dbReference type="NCBIfam" id="TIGR00219">
    <property type="entry name" value="mreC"/>
    <property type="match status" value="1"/>
</dbReference>
<comment type="function">
    <text evidence="5">Involved in formation and maintenance of cell shape.</text>
</comment>
<feature type="domain" description="Rod shape-determining protein MreC beta-barrel core" evidence="7">
    <location>
        <begin position="124"/>
        <end position="277"/>
    </location>
</feature>
<dbReference type="GeneID" id="78288582"/>
<keyword evidence="6" id="KW-1133">Transmembrane helix</keyword>
<dbReference type="InterPro" id="IPR007221">
    <property type="entry name" value="MreC"/>
</dbReference>
<dbReference type="GO" id="GO:0005886">
    <property type="term" value="C:plasma membrane"/>
    <property type="evidence" value="ECO:0007669"/>
    <property type="project" value="TreeGrafter"/>
</dbReference>
<sequence length="284" mass="31560">MNNRKKQRNRRIILIITVAIIVFSSISLIFSRTQWGIERMISDSIAVVEYYVIKKPIEFVSNLFNEYNELKDVYNENKILRAKLAAYASVEVNTDVLSNEIEDLKKITKLDHLPTEYNVKTATVIARDAGSWTNEITIDLGSMAGVSKDMVVVASKGMVGKVTSVTEVSATVQLLTTEKPISDLPVQIINGDQNIYGLLKRYDVESKCYEVTLLSNIDKLEDNAKVITSGLGGDQKAPKGIYIGTFEGLDSSRDGTTKTLKVKPAEDFSDLSYVSVVFRGNVDE</sequence>
<protein>
    <recommendedName>
        <fullName evidence="2 5">Cell shape-determining protein MreC</fullName>
    </recommendedName>
    <alternativeName>
        <fullName evidence="4 5">Cell shape protein MreC</fullName>
    </alternativeName>
</protein>
<keyword evidence="9" id="KW-1185">Reference proteome</keyword>
<name>A0A1I0FD53_9FIRM</name>
<dbReference type="InterPro" id="IPR042175">
    <property type="entry name" value="Cell/Rod_MreC_2"/>
</dbReference>
<evidence type="ECO:0000313" key="8">
    <source>
        <dbReference type="EMBL" id="SET56014.1"/>
    </source>
</evidence>
<evidence type="ECO:0000259" key="7">
    <source>
        <dbReference type="Pfam" id="PF04085"/>
    </source>
</evidence>
<dbReference type="RefSeq" id="WP_092354220.1">
    <property type="nucleotide sequence ID" value="NZ_FOIN01000018.1"/>
</dbReference>
<organism evidence="8 9">
    <name type="scientific">Thomasclavelia cocleata</name>
    <dbReference type="NCBI Taxonomy" id="69824"/>
    <lineage>
        <taxon>Bacteria</taxon>
        <taxon>Bacillati</taxon>
        <taxon>Bacillota</taxon>
        <taxon>Erysipelotrichia</taxon>
        <taxon>Erysipelotrichales</taxon>
        <taxon>Coprobacillaceae</taxon>
        <taxon>Thomasclavelia</taxon>
    </lineage>
</organism>
<evidence type="ECO:0000256" key="2">
    <source>
        <dbReference type="ARBA" id="ARBA00013855"/>
    </source>
</evidence>
<evidence type="ECO:0000256" key="5">
    <source>
        <dbReference type="PIRNR" id="PIRNR038471"/>
    </source>
</evidence>
<evidence type="ECO:0000256" key="4">
    <source>
        <dbReference type="ARBA" id="ARBA00032089"/>
    </source>
</evidence>
<evidence type="ECO:0000256" key="1">
    <source>
        <dbReference type="ARBA" id="ARBA00009369"/>
    </source>
</evidence>
<dbReference type="InterPro" id="IPR055342">
    <property type="entry name" value="MreC_beta-barrel_core"/>
</dbReference>
<evidence type="ECO:0000313" key="9">
    <source>
        <dbReference type="Proteomes" id="UP000198558"/>
    </source>
</evidence>
<comment type="similarity">
    <text evidence="1 5">Belongs to the MreC family.</text>
</comment>
<evidence type="ECO:0000256" key="6">
    <source>
        <dbReference type="SAM" id="Phobius"/>
    </source>
</evidence>
<dbReference type="InterPro" id="IPR042177">
    <property type="entry name" value="Cell/Rod_1"/>
</dbReference>
<feature type="transmembrane region" description="Helical" evidence="6">
    <location>
        <begin position="12"/>
        <end position="30"/>
    </location>
</feature>
<dbReference type="Gene3D" id="2.40.10.350">
    <property type="entry name" value="Rod shape-determining protein MreC, domain 2"/>
    <property type="match status" value="1"/>
</dbReference>
<dbReference type="Gene3D" id="2.40.10.340">
    <property type="entry name" value="Rod shape-determining protein MreC, domain 1"/>
    <property type="match status" value="1"/>
</dbReference>
<dbReference type="EMBL" id="FOIN01000018">
    <property type="protein sequence ID" value="SET56014.1"/>
    <property type="molecule type" value="Genomic_DNA"/>
</dbReference>
<dbReference type="Pfam" id="PF04085">
    <property type="entry name" value="MreC"/>
    <property type="match status" value="1"/>
</dbReference>
<keyword evidence="6" id="KW-0472">Membrane</keyword>
<reference evidence="9" key="1">
    <citation type="submission" date="2016-10" db="EMBL/GenBank/DDBJ databases">
        <authorList>
            <person name="Varghese N."/>
            <person name="Submissions S."/>
        </authorList>
    </citation>
    <scope>NUCLEOTIDE SEQUENCE [LARGE SCALE GENOMIC DNA]</scope>
    <source>
        <strain evidence="9">DSM 1551</strain>
    </source>
</reference>